<name>A0A1Y2BH53_9TREE</name>
<gene>
    <name evidence="2" type="ORF">BCR39DRAFT_235341</name>
</gene>
<proteinExistence type="predicted"/>
<dbReference type="Proteomes" id="UP000193986">
    <property type="component" value="Unassembled WGS sequence"/>
</dbReference>
<evidence type="ECO:0000256" key="1">
    <source>
        <dbReference type="SAM" id="MobiDB-lite"/>
    </source>
</evidence>
<keyword evidence="3" id="KW-1185">Reference proteome</keyword>
<feature type="compositionally biased region" description="Low complexity" evidence="1">
    <location>
        <begin position="119"/>
        <end position="130"/>
    </location>
</feature>
<evidence type="ECO:0000313" key="3">
    <source>
        <dbReference type="Proteomes" id="UP000193986"/>
    </source>
</evidence>
<sequence>MYQMGYAHTATMSPIGGSILLSRSHSTLTLSSSDSSGQDGYQPSPQYPALATPNRMGFVQSTPDLTAMEMTPNSRQRSQSSPQVAVDAGAQSPSSGKAQRFGRPSPLNLQRQNSYHGTSPSPRRPVSLSRTNSTQSGLRRSRPGSLAASAFGITPIVGEDQVSPLNSPLTSASSSVGTHSRQRSDVSLAPFMTSMSGMTISPDMSDSGEPGSVLPMQMTVPPLTPITPGQGVANGVFKTTDYGDMATEVPRYATMPNKHYETTHYGHQIYPSSDFGPAYAPQNSAWQ</sequence>
<dbReference type="EMBL" id="MCFC01000004">
    <property type="protein sequence ID" value="ORY34076.1"/>
    <property type="molecule type" value="Genomic_DNA"/>
</dbReference>
<dbReference type="STRING" id="71784.A0A1Y2BH53"/>
<organism evidence="2 3">
    <name type="scientific">Naematelia encephala</name>
    <dbReference type="NCBI Taxonomy" id="71784"/>
    <lineage>
        <taxon>Eukaryota</taxon>
        <taxon>Fungi</taxon>
        <taxon>Dikarya</taxon>
        <taxon>Basidiomycota</taxon>
        <taxon>Agaricomycotina</taxon>
        <taxon>Tremellomycetes</taxon>
        <taxon>Tremellales</taxon>
        <taxon>Naemateliaceae</taxon>
        <taxon>Naematelia</taxon>
    </lineage>
</organism>
<reference evidence="2 3" key="1">
    <citation type="submission" date="2016-07" db="EMBL/GenBank/DDBJ databases">
        <title>Pervasive Adenine N6-methylation of Active Genes in Fungi.</title>
        <authorList>
            <consortium name="DOE Joint Genome Institute"/>
            <person name="Mondo S.J."/>
            <person name="Dannebaum R.O."/>
            <person name="Kuo R.C."/>
            <person name="Labutti K."/>
            <person name="Haridas S."/>
            <person name="Kuo A."/>
            <person name="Salamov A."/>
            <person name="Ahrendt S.R."/>
            <person name="Lipzen A."/>
            <person name="Sullivan W."/>
            <person name="Andreopoulos W.B."/>
            <person name="Clum A."/>
            <person name="Lindquist E."/>
            <person name="Daum C."/>
            <person name="Ramamoorthy G.K."/>
            <person name="Gryganskyi A."/>
            <person name="Culley D."/>
            <person name="Magnuson J.K."/>
            <person name="James T.Y."/>
            <person name="O'Malley M.A."/>
            <person name="Stajich J.E."/>
            <person name="Spatafora J.W."/>
            <person name="Visel A."/>
            <person name="Grigoriev I.V."/>
        </authorList>
    </citation>
    <scope>NUCLEOTIDE SEQUENCE [LARGE SCALE GENOMIC DNA]</scope>
    <source>
        <strain evidence="2 3">68-887.2</strain>
    </source>
</reference>
<feature type="region of interest" description="Disordered" evidence="1">
    <location>
        <begin position="159"/>
        <end position="186"/>
    </location>
</feature>
<dbReference type="InParanoid" id="A0A1Y2BH53"/>
<accession>A0A1Y2BH53</accession>
<protein>
    <submittedName>
        <fullName evidence="2">Uncharacterized protein</fullName>
    </submittedName>
</protein>
<feature type="compositionally biased region" description="Polar residues" evidence="1">
    <location>
        <begin position="107"/>
        <end position="118"/>
    </location>
</feature>
<comment type="caution">
    <text evidence="2">The sequence shown here is derived from an EMBL/GenBank/DDBJ whole genome shotgun (WGS) entry which is preliminary data.</text>
</comment>
<evidence type="ECO:0000313" key="2">
    <source>
        <dbReference type="EMBL" id="ORY34076.1"/>
    </source>
</evidence>
<feature type="compositionally biased region" description="Polar residues" evidence="1">
    <location>
        <begin position="163"/>
        <end position="179"/>
    </location>
</feature>
<dbReference type="OrthoDB" id="9909311at2759"/>
<feature type="region of interest" description="Disordered" evidence="1">
    <location>
        <begin position="28"/>
        <end position="146"/>
    </location>
</feature>
<dbReference type="AlphaFoldDB" id="A0A1Y2BH53"/>